<dbReference type="Gene3D" id="3.40.50.300">
    <property type="entry name" value="P-loop containing nucleotide triphosphate hydrolases"/>
    <property type="match status" value="1"/>
</dbReference>
<evidence type="ECO:0000313" key="10">
    <source>
        <dbReference type="Proteomes" id="UP000028486"/>
    </source>
</evidence>
<evidence type="ECO:0000256" key="1">
    <source>
        <dbReference type="ARBA" id="ARBA00004496"/>
    </source>
</evidence>
<dbReference type="InterPro" id="IPR004535">
    <property type="entry name" value="Transl_elong_SelB"/>
</dbReference>
<evidence type="ECO:0000313" key="9">
    <source>
        <dbReference type="EMBL" id="AII15319.1"/>
    </source>
</evidence>
<dbReference type="Gene3D" id="1.10.10.10">
    <property type="entry name" value="Winged helix-like DNA-binding domain superfamily/Winged helix DNA-binding domain"/>
    <property type="match status" value="1"/>
</dbReference>
<dbReference type="InterPro" id="IPR000795">
    <property type="entry name" value="T_Tr_GTP-bd_dom"/>
</dbReference>
<dbReference type="GO" id="GO:0005737">
    <property type="term" value="C:cytoplasm"/>
    <property type="evidence" value="ECO:0007669"/>
    <property type="project" value="UniProtKB-SubCell"/>
</dbReference>
<dbReference type="InterPro" id="IPR036388">
    <property type="entry name" value="WH-like_DNA-bd_sf"/>
</dbReference>
<dbReference type="Pfam" id="PF09107">
    <property type="entry name" value="WHD_3rd_SelB"/>
    <property type="match status" value="1"/>
</dbReference>
<dbReference type="GO" id="GO:0001514">
    <property type="term" value="P:selenocysteine incorporation"/>
    <property type="evidence" value="ECO:0007669"/>
    <property type="project" value="InterPro"/>
</dbReference>
<dbReference type="SUPFAM" id="SSF52540">
    <property type="entry name" value="P-loop containing nucleoside triphosphate hydrolases"/>
    <property type="match status" value="1"/>
</dbReference>
<keyword evidence="5" id="KW-0342">GTP-binding</keyword>
<dbReference type="InterPro" id="IPR004161">
    <property type="entry name" value="EFTu-like_2"/>
</dbReference>
<evidence type="ECO:0000256" key="7">
    <source>
        <dbReference type="ARBA" id="ARBA00031615"/>
    </source>
</evidence>
<reference evidence="10" key="1">
    <citation type="journal article" date="2014" name="Genome Announc.">
        <title>Complete Genome Sequence of Campylobacter iguaniorum Strain 1485ET, Isolated from a Bearded Dragon (Pogona vitticeps).</title>
        <authorList>
            <person name="Gilbert M.J."/>
            <person name="Miller W.G."/>
            <person name="Yee E."/>
            <person name="Kik M."/>
            <person name="Wagenaar J.A."/>
            <person name="Duim B."/>
        </authorList>
    </citation>
    <scope>NUCLEOTIDE SEQUENCE [LARGE SCALE GENOMIC DNA]</scope>
    <source>
        <strain evidence="10">1485E</strain>
    </source>
</reference>
<dbReference type="PROSITE" id="PS51722">
    <property type="entry name" value="G_TR_2"/>
    <property type="match status" value="1"/>
</dbReference>
<dbReference type="Pfam" id="PF03144">
    <property type="entry name" value="GTP_EFTU_D2"/>
    <property type="match status" value="1"/>
</dbReference>
<comment type="function">
    <text evidence="6">Translation factor necessary for the incorporation of selenocysteine into proteins. It probably replaces EF-Tu for the insertion of selenocysteine directed by the UGA codon. SelB binds GTP and GDP.</text>
</comment>
<evidence type="ECO:0000256" key="2">
    <source>
        <dbReference type="ARBA" id="ARBA00015953"/>
    </source>
</evidence>
<dbReference type="Proteomes" id="UP000028486">
    <property type="component" value="Chromosome"/>
</dbReference>
<keyword evidence="10" id="KW-1185">Reference proteome</keyword>
<dbReference type="InterPro" id="IPR005225">
    <property type="entry name" value="Small_GTP-bd"/>
</dbReference>
<dbReference type="InterPro" id="IPR036390">
    <property type="entry name" value="WH_DNA-bd_sf"/>
</dbReference>
<dbReference type="GO" id="GO:0003723">
    <property type="term" value="F:RNA binding"/>
    <property type="evidence" value="ECO:0007669"/>
    <property type="project" value="InterPro"/>
</dbReference>
<evidence type="ECO:0000259" key="8">
    <source>
        <dbReference type="PROSITE" id="PS51722"/>
    </source>
</evidence>
<dbReference type="NCBIfam" id="TIGR00475">
    <property type="entry name" value="selB"/>
    <property type="match status" value="1"/>
</dbReference>
<dbReference type="STRING" id="1244531.CIG2463D_1689"/>
<dbReference type="GO" id="GO:0003924">
    <property type="term" value="F:GTPase activity"/>
    <property type="evidence" value="ECO:0007669"/>
    <property type="project" value="InterPro"/>
</dbReference>
<dbReference type="InterPro" id="IPR050055">
    <property type="entry name" value="EF-Tu_GTPase"/>
</dbReference>
<dbReference type="GO" id="GO:0005525">
    <property type="term" value="F:GTP binding"/>
    <property type="evidence" value="ECO:0007669"/>
    <property type="project" value="UniProtKB-KW"/>
</dbReference>
<accession>A0A076FHR1</accession>
<dbReference type="SUPFAM" id="SSF50447">
    <property type="entry name" value="Translation proteins"/>
    <property type="match status" value="1"/>
</dbReference>
<dbReference type="OrthoDB" id="9803139at2"/>
<feature type="domain" description="Tr-type G" evidence="8">
    <location>
        <begin position="1"/>
        <end position="176"/>
    </location>
</feature>
<keyword evidence="5" id="KW-0547">Nucleotide-binding</keyword>
<evidence type="ECO:0000256" key="6">
    <source>
        <dbReference type="ARBA" id="ARBA00025526"/>
    </source>
</evidence>
<dbReference type="SUPFAM" id="SSF46785">
    <property type="entry name" value="Winged helix' DNA-binding domain"/>
    <property type="match status" value="1"/>
</dbReference>
<dbReference type="CDD" id="cd04171">
    <property type="entry name" value="SelB"/>
    <property type="match status" value="1"/>
</dbReference>
<dbReference type="NCBIfam" id="TIGR00231">
    <property type="entry name" value="small_GTP"/>
    <property type="match status" value="1"/>
</dbReference>
<proteinExistence type="predicted"/>
<dbReference type="CDD" id="cd03696">
    <property type="entry name" value="SelB_II"/>
    <property type="match status" value="1"/>
</dbReference>
<comment type="subcellular location">
    <subcellularLocation>
        <location evidence="1">Cytoplasm</location>
    </subcellularLocation>
</comment>
<sequence length="602" mass="67854">MTNLIIGTSGHIDHGKTALIRALNGFEGDKTKDELERGITIDLSFSHLQNEDTNIAFIDVPGHENLVKTMISGAYGFDACMLVVASNEGIKAQTKEHIEILNLLGVKNIILVITKCDLSSKSEQISLQENIFELIKEYPNLSIYETFFVSIKDENSINELRNYLFTLKPKFHDESTIFRYYIDRVFSLKGHGTIVTGSVISGVLKAGEKILNLDLGETFTVRSIQIHDQNVSIATPPNRVAINLSGNKLDKIQKGQILSKKGFWRRFNQIDAKVSSSLLKHGDEVLFCVGSAQFKAKAVNLKDDFWTFKFSQNVFLQFKEKFIILQNNHAIGGGEVLSSVLEPLKKEQKIELLKALNKNDFETAFLMLAKVHKHGFGLISAVQRFALSTTEALQIAHKLEGLFIDDEIACIYSQDALLDIKKFIEFLIHKNPNALFSPTSINLKLTWASVPLIEVVLNDLEQSKIVQKNGGIYAKFGADFDKLNENVVDQIYNILLKQSFTPDAPYNIYDSLDIDRITGDNALKMLTKSKKIIRLEHNLFISAAALNEVMSLLRNIIKIEGKVNITSAKNHLNLSRKYALAYLEYLDNFADIKKFENDRLFI</sequence>
<dbReference type="InterPro" id="IPR009000">
    <property type="entry name" value="Transl_B-barrel_sf"/>
</dbReference>
<organism evidence="9 10">
    <name type="scientific">Campylobacter iguaniorum</name>
    <dbReference type="NCBI Taxonomy" id="1244531"/>
    <lineage>
        <taxon>Bacteria</taxon>
        <taxon>Pseudomonadati</taxon>
        <taxon>Campylobacterota</taxon>
        <taxon>Epsilonproteobacteria</taxon>
        <taxon>Campylobacterales</taxon>
        <taxon>Campylobacteraceae</taxon>
        <taxon>Campylobacter</taxon>
    </lineage>
</organism>
<dbReference type="Gene3D" id="2.40.30.10">
    <property type="entry name" value="Translation factors"/>
    <property type="match status" value="1"/>
</dbReference>
<dbReference type="InterPro" id="IPR015191">
    <property type="entry name" value="SelB_WHD4"/>
</dbReference>
<dbReference type="RefSeq" id="WP_038455105.1">
    <property type="nucleotide sequence ID" value="NZ_CP009043.1"/>
</dbReference>
<keyword evidence="9" id="KW-0251">Elongation factor</keyword>
<dbReference type="eggNOG" id="COG3276">
    <property type="taxonomic scope" value="Bacteria"/>
</dbReference>
<dbReference type="AlphaFoldDB" id="A0A076FHR1"/>
<dbReference type="PANTHER" id="PTHR43721:SF22">
    <property type="entry name" value="ELONGATION FACTOR TU, MITOCHONDRIAL"/>
    <property type="match status" value="1"/>
</dbReference>
<evidence type="ECO:0000256" key="5">
    <source>
        <dbReference type="ARBA" id="ARBA00023134"/>
    </source>
</evidence>
<dbReference type="HOGENOM" id="CLU_023030_3_1_7"/>
<dbReference type="InterPro" id="IPR027417">
    <property type="entry name" value="P-loop_NTPase"/>
</dbReference>
<keyword evidence="4" id="KW-0648">Protein biosynthesis</keyword>
<evidence type="ECO:0000256" key="4">
    <source>
        <dbReference type="ARBA" id="ARBA00022917"/>
    </source>
</evidence>
<keyword evidence="3" id="KW-0963">Cytoplasm</keyword>
<dbReference type="Gene3D" id="1.10.10.2770">
    <property type="match status" value="1"/>
</dbReference>
<dbReference type="PANTHER" id="PTHR43721">
    <property type="entry name" value="ELONGATION FACTOR TU-RELATED"/>
    <property type="match status" value="1"/>
</dbReference>
<name>A0A076FHR1_9BACT</name>
<gene>
    <name evidence="9" type="primary">selB</name>
    <name evidence="9" type="ORF">CIG1485E_1496</name>
</gene>
<dbReference type="KEGG" id="caj:CIG1485E_1496"/>
<protein>
    <recommendedName>
        <fullName evidence="2">Selenocysteine-specific elongation factor</fullName>
    </recommendedName>
    <alternativeName>
        <fullName evidence="7">SelB translation factor</fullName>
    </alternativeName>
</protein>
<dbReference type="EMBL" id="CP009043">
    <property type="protein sequence ID" value="AII15319.1"/>
    <property type="molecule type" value="Genomic_DNA"/>
</dbReference>
<evidence type="ECO:0000256" key="3">
    <source>
        <dbReference type="ARBA" id="ARBA00022490"/>
    </source>
</evidence>
<dbReference type="GO" id="GO:0003746">
    <property type="term" value="F:translation elongation factor activity"/>
    <property type="evidence" value="ECO:0007669"/>
    <property type="project" value="UniProtKB-KW"/>
</dbReference>
<dbReference type="Pfam" id="PF00009">
    <property type="entry name" value="GTP_EFTU"/>
    <property type="match status" value="1"/>
</dbReference>